<gene>
    <name evidence="11" type="primary">exbB_1</name>
    <name evidence="11" type="ORF">Pla8534_07290</name>
</gene>
<feature type="chain" id="PRO_5022197617" evidence="9">
    <location>
        <begin position="20"/>
        <end position="333"/>
    </location>
</feature>
<evidence type="ECO:0000256" key="4">
    <source>
        <dbReference type="ARBA" id="ARBA00022989"/>
    </source>
</evidence>
<feature type="region of interest" description="Disordered" evidence="7">
    <location>
        <begin position="26"/>
        <end position="76"/>
    </location>
</feature>
<keyword evidence="12" id="KW-1185">Reference proteome</keyword>
<feature type="compositionally biased region" description="Acidic residues" evidence="7">
    <location>
        <begin position="35"/>
        <end position="72"/>
    </location>
</feature>
<keyword evidence="6" id="KW-0813">Transport</keyword>
<evidence type="ECO:0000256" key="2">
    <source>
        <dbReference type="ARBA" id="ARBA00022475"/>
    </source>
</evidence>
<keyword evidence="4 8" id="KW-1133">Transmembrane helix</keyword>
<dbReference type="Proteomes" id="UP000317648">
    <property type="component" value="Chromosome"/>
</dbReference>
<comment type="similarity">
    <text evidence="6">Belongs to the exbB/tolQ family.</text>
</comment>
<dbReference type="PANTHER" id="PTHR30625:SF11">
    <property type="entry name" value="MOTA_TOLQ_EXBB PROTON CHANNEL DOMAIN-CONTAINING PROTEIN"/>
    <property type="match status" value="1"/>
</dbReference>
<dbReference type="Pfam" id="PF01618">
    <property type="entry name" value="MotA_ExbB"/>
    <property type="match status" value="1"/>
</dbReference>
<protein>
    <submittedName>
        <fullName evidence="11">Biopolymer transport protein ExbB</fullName>
    </submittedName>
</protein>
<evidence type="ECO:0000313" key="11">
    <source>
        <dbReference type="EMBL" id="QDU92956.1"/>
    </source>
</evidence>
<sequence precursor="true">MRYTLFILILLLSCPLAFAQPAATGDKAAQPAAADSEEAPADADASADGEAPAEGEQPADGEASEEGEEGEAPAEQSSAFWSTLDDIASSGPLGMIRDGGIFMYPILFLGILAAGVIIERYRSLKMLGTDSLALRTQVRDLLQEDRVEEALAACDAGDGPAAAVLSCGLRKYLVLQRLNYDMAKVDEQVVKSMEDYSVHIVAALERHLPVLATISSVAPMLGFLGTVAGMITSFDDIKNMFSSGGGSNIVEAAAGGISVALLTTCFGLIVGIPAFMAYNYFTGVINRFVLEVEESSTELIENVTLQLAIRGQEQAEGENHAADAETLQAANPS</sequence>
<dbReference type="EMBL" id="CP036433">
    <property type="protein sequence ID" value="QDU92956.1"/>
    <property type="molecule type" value="Genomic_DNA"/>
</dbReference>
<keyword evidence="2" id="KW-1003">Cell membrane</keyword>
<keyword evidence="3 8" id="KW-0812">Transmembrane</keyword>
<keyword evidence="6" id="KW-0653">Protein transport</keyword>
<dbReference type="GO" id="GO:0005886">
    <property type="term" value="C:plasma membrane"/>
    <property type="evidence" value="ECO:0007669"/>
    <property type="project" value="UniProtKB-SubCell"/>
</dbReference>
<dbReference type="GO" id="GO:0017038">
    <property type="term" value="P:protein import"/>
    <property type="evidence" value="ECO:0007669"/>
    <property type="project" value="TreeGrafter"/>
</dbReference>
<keyword evidence="5 8" id="KW-0472">Membrane</keyword>
<proteinExistence type="inferred from homology"/>
<name>A0A518DM89_9BACT</name>
<evidence type="ECO:0000256" key="7">
    <source>
        <dbReference type="SAM" id="MobiDB-lite"/>
    </source>
</evidence>
<accession>A0A518DM89</accession>
<evidence type="ECO:0000256" key="8">
    <source>
        <dbReference type="SAM" id="Phobius"/>
    </source>
</evidence>
<organism evidence="11 12">
    <name type="scientific">Lignipirellula cremea</name>
    <dbReference type="NCBI Taxonomy" id="2528010"/>
    <lineage>
        <taxon>Bacteria</taxon>
        <taxon>Pseudomonadati</taxon>
        <taxon>Planctomycetota</taxon>
        <taxon>Planctomycetia</taxon>
        <taxon>Pirellulales</taxon>
        <taxon>Pirellulaceae</taxon>
        <taxon>Lignipirellula</taxon>
    </lineage>
</organism>
<evidence type="ECO:0000259" key="10">
    <source>
        <dbReference type="Pfam" id="PF01618"/>
    </source>
</evidence>
<dbReference type="InterPro" id="IPR002898">
    <property type="entry name" value="MotA_ExbB_proton_chnl"/>
</dbReference>
<dbReference type="AlphaFoldDB" id="A0A518DM89"/>
<dbReference type="RefSeq" id="WP_197442978.1">
    <property type="nucleotide sequence ID" value="NZ_CP036433.1"/>
</dbReference>
<feature type="transmembrane region" description="Helical" evidence="8">
    <location>
        <begin position="210"/>
        <end position="232"/>
    </location>
</feature>
<feature type="domain" description="MotA/TolQ/ExbB proton channel" evidence="10">
    <location>
        <begin position="174"/>
        <end position="293"/>
    </location>
</feature>
<dbReference type="KEGG" id="lcre:Pla8534_07290"/>
<feature type="transmembrane region" description="Helical" evidence="8">
    <location>
        <begin position="252"/>
        <end position="278"/>
    </location>
</feature>
<feature type="signal peptide" evidence="9">
    <location>
        <begin position="1"/>
        <end position="19"/>
    </location>
</feature>
<evidence type="ECO:0000256" key="6">
    <source>
        <dbReference type="RuleBase" id="RU004057"/>
    </source>
</evidence>
<evidence type="ECO:0000256" key="1">
    <source>
        <dbReference type="ARBA" id="ARBA00004651"/>
    </source>
</evidence>
<evidence type="ECO:0000256" key="5">
    <source>
        <dbReference type="ARBA" id="ARBA00023136"/>
    </source>
</evidence>
<evidence type="ECO:0000313" key="12">
    <source>
        <dbReference type="Proteomes" id="UP000317648"/>
    </source>
</evidence>
<keyword evidence="9" id="KW-0732">Signal</keyword>
<evidence type="ECO:0000256" key="3">
    <source>
        <dbReference type="ARBA" id="ARBA00022692"/>
    </source>
</evidence>
<evidence type="ECO:0000256" key="9">
    <source>
        <dbReference type="SAM" id="SignalP"/>
    </source>
</evidence>
<dbReference type="InterPro" id="IPR050790">
    <property type="entry name" value="ExbB/TolQ_transport"/>
</dbReference>
<feature type="transmembrane region" description="Helical" evidence="8">
    <location>
        <begin position="101"/>
        <end position="118"/>
    </location>
</feature>
<comment type="subcellular location">
    <subcellularLocation>
        <location evidence="1">Cell membrane</location>
        <topology evidence="1">Multi-pass membrane protein</topology>
    </subcellularLocation>
    <subcellularLocation>
        <location evidence="6">Membrane</location>
        <topology evidence="6">Multi-pass membrane protein</topology>
    </subcellularLocation>
</comment>
<dbReference type="PANTHER" id="PTHR30625">
    <property type="entry name" value="PROTEIN TOLQ"/>
    <property type="match status" value="1"/>
</dbReference>
<reference evidence="11 12" key="1">
    <citation type="submission" date="2019-02" db="EMBL/GenBank/DDBJ databases">
        <title>Deep-cultivation of Planctomycetes and their phenomic and genomic characterization uncovers novel biology.</title>
        <authorList>
            <person name="Wiegand S."/>
            <person name="Jogler M."/>
            <person name="Boedeker C."/>
            <person name="Pinto D."/>
            <person name="Vollmers J."/>
            <person name="Rivas-Marin E."/>
            <person name="Kohn T."/>
            <person name="Peeters S.H."/>
            <person name="Heuer A."/>
            <person name="Rast P."/>
            <person name="Oberbeckmann S."/>
            <person name="Bunk B."/>
            <person name="Jeske O."/>
            <person name="Meyerdierks A."/>
            <person name="Storesund J.E."/>
            <person name="Kallscheuer N."/>
            <person name="Luecker S."/>
            <person name="Lage O.M."/>
            <person name="Pohl T."/>
            <person name="Merkel B.J."/>
            <person name="Hornburger P."/>
            <person name="Mueller R.-W."/>
            <person name="Bruemmer F."/>
            <person name="Labrenz M."/>
            <person name="Spormann A.M."/>
            <person name="Op den Camp H."/>
            <person name="Overmann J."/>
            <person name="Amann R."/>
            <person name="Jetten M.S.M."/>
            <person name="Mascher T."/>
            <person name="Medema M.H."/>
            <person name="Devos D.P."/>
            <person name="Kaster A.-K."/>
            <person name="Ovreas L."/>
            <person name="Rohde M."/>
            <person name="Galperin M.Y."/>
            <person name="Jogler C."/>
        </authorList>
    </citation>
    <scope>NUCLEOTIDE SEQUENCE [LARGE SCALE GENOMIC DNA]</scope>
    <source>
        <strain evidence="11 12">Pla85_3_4</strain>
    </source>
</reference>